<dbReference type="CDD" id="cd06260">
    <property type="entry name" value="DUF820-like"/>
    <property type="match status" value="1"/>
</dbReference>
<dbReference type="RefSeq" id="WP_343969804.1">
    <property type="nucleotide sequence ID" value="NZ_BAAAJG010000001.1"/>
</dbReference>
<dbReference type="InterPro" id="IPR008538">
    <property type="entry name" value="Uma2"/>
</dbReference>
<evidence type="ECO:0000259" key="1">
    <source>
        <dbReference type="Pfam" id="PF05685"/>
    </source>
</evidence>
<dbReference type="Gene3D" id="3.90.1570.10">
    <property type="entry name" value="tt1808, chain A"/>
    <property type="match status" value="1"/>
</dbReference>
<gene>
    <name evidence="2" type="ORF">ACFSCY_04165</name>
</gene>
<dbReference type="SUPFAM" id="SSF52980">
    <property type="entry name" value="Restriction endonuclease-like"/>
    <property type="match status" value="1"/>
</dbReference>
<keyword evidence="2" id="KW-0255">Endonuclease</keyword>
<accession>A0ABW4FER9</accession>
<proteinExistence type="predicted"/>
<dbReference type="PANTHER" id="PTHR35400">
    <property type="entry name" value="SLR1083 PROTEIN"/>
    <property type="match status" value="1"/>
</dbReference>
<organism evidence="2 3">
    <name type="scientific">Pseudonocardia aurantiaca</name>
    <dbReference type="NCBI Taxonomy" id="75290"/>
    <lineage>
        <taxon>Bacteria</taxon>
        <taxon>Bacillati</taxon>
        <taxon>Actinomycetota</taxon>
        <taxon>Actinomycetes</taxon>
        <taxon>Pseudonocardiales</taxon>
        <taxon>Pseudonocardiaceae</taxon>
        <taxon>Pseudonocardia</taxon>
    </lineage>
</organism>
<dbReference type="PANTHER" id="PTHR35400:SF3">
    <property type="entry name" value="SLL1072 PROTEIN"/>
    <property type="match status" value="1"/>
</dbReference>
<keyword evidence="2" id="KW-0540">Nuclease</keyword>
<comment type="caution">
    <text evidence="2">The sequence shown here is derived from an EMBL/GenBank/DDBJ whole genome shotgun (WGS) entry which is preliminary data.</text>
</comment>
<sequence length="183" mass="19810">MPFPRGLLSLEDWDALPEDSSAHYELQEGVLVVSPKPARMHQKAMTRLVGQIDSQCPPSWEAVADFEVLVQAEALPTVRAPDVVVARTGGSEKRAPADEVILAVEIISPGSRKVDLHFKTFEYADAGIPHYWVVDLDPPAPSITVFGLGAPGDGYVESQRAVTGKLVVTEPFPLTIDIARLAD</sequence>
<reference evidence="3" key="1">
    <citation type="journal article" date="2019" name="Int. J. Syst. Evol. Microbiol.">
        <title>The Global Catalogue of Microorganisms (GCM) 10K type strain sequencing project: providing services to taxonomists for standard genome sequencing and annotation.</title>
        <authorList>
            <consortium name="The Broad Institute Genomics Platform"/>
            <consortium name="The Broad Institute Genome Sequencing Center for Infectious Disease"/>
            <person name="Wu L."/>
            <person name="Ma J."/>
        </authorList>
    </citation>
    <scope>NUCLEOTIDE SEQUENCE [LARGE SCALE GENOMIC DNA]</scope>
    <source>
        <strain evidence="3">JCM 12165</strain>
    </source>
</reference>
<keyword evidence="3" id="KW-1185">Reference proteome</keyword>
<name>A0ABW4FER9_9PSEU</name>
<dbReference type="Pfam" id="PF05685">
    <property type="entry name" value="Uma2"/>
    <property type="match status" value="1"/>
</dbReference>
<evidence type="ECO:0000313" key="2">
    <source>
        <dbReference type="EMBL" id="MFD1528628.1"/>
    </source>
</evidence>
<dbReference type="InterPro" id="IPR011335">
    <property type="entry name" value="Restrct_endonuc-II-like"/>
</dbReference>
<evidence type="ECO:0000313" key="3">
    <source>
        <dbReference type="Proteomes" id="UP001597145"/>
    </source>
</evidence>
<dbReference type="InterPro" id="IPR012296">
    <property type="entry name" value="Nuclease_put_TT1808"/>
</dbReference>
<dbReference type="Proteomes" id="UP001597145">
    <property type="component" value="Unassembled WGS sequence"/>
</dbReference>
<keyword evidence="2" id="KW-0378">Hydrolase</keyword>
<dbReference type="EMBL" id="JBHUCP010000003">
    <property type="protein sequence ID" value="MFD1528628.1"/>
    <property type="molecule type" value="Genomic_DNA"/>
</dbReference>
<dbReference type="GO" id="GO:0004519">
    <property type="term" value="F:endonuclease activity"/>
    <property type="evidence" value="ECO:0007669"/>
    <property type="project" value="UniProtKB-KW"/>
</dbReference>
<feature type="domain" description="Putative restriction endonuclease" evidence="1">
    <location>
        <begin position="11"/>
        <end position="173"/>
    </location>
</feature>
<protein>
    <submittedName>
        <fullName evidence="2">Uma2 family endonuclease</fullName>
    </submittedName>
</protein>